<evidence type="ECO:0000313" key="2">
    <source>
        <dbReference type="RefSeq" id="XP_022762121.1"/>
    </source>
</evidence>
<name>A0A6P6ABG5_DURZI</name>
<sequence length="208" mass="23416">MIPKRFLQDRKRKGLVSPPETKQITCLNFEAWNLEFIYENAIKTYVGFNLGPERQPRPVLDQNQVRLKTFSTVGSIIIFQNTFGTAGEAVAIRVSGDRNAFYGCRILSWMMLESIIAATSTLKEPQISYVEMLPPFMKWRYHLHSLSTVNGSITGTAENRISPSENTGCKITGIVAALLRRLRGAYSLVVFALTYTSSVIVPQGWDDF</sequence>
<dbReference type="InterPro" id="IPR011050">
    <property type="entry name" value="Pectin_lyase_fold/virulence"/>
</dbReference>
<dbReference type="PANTHER" id="PTHR31321:SF72">
    <property type="entry name" value="PECTINESTERASE 11-RELATED"/>
    <property type="match status" value="1"/>
</dbReference>
<dbReference type="InterPro" id="IPR012334">
    <property type="entry name" value="Pectin_lyas_fold"/>
</dbReference>
<dbReference type="Proteomes" id="UP000515121">
    <property type="component" value="Unplaced"/>
</dbReference>
<reference evidence="2" key="1">
    <citation type="submission" date="2025-08" db="UniProtKB">
        <authorList>
            <consortium name="RefSeq"/>
        </authorList>
    </citation>
    <scope>IDENTIFICATION</scope>
    <source>
        <tissue evidence="2">Fruit stalk</tissue>
    </source>
</reference>
<dbReference type="GO" id="GO:0030599">
    <property type="term" value="F:pectinesterase activity"/>
    <property type="evidence" value="ECO:0007669"/>
    <property type="project" value="TreeGrafter"/>
</dbReference>
<dbReference type="KEGG" id="dzi:111308027"/>
<dbReference type="RefSeq" id="XP_022762121.1">
    <property type="nucleotide sequence ID" value="XM_022906386.1"/>
</dbReference>
<keyword evidence="1" id="KW-1185">Reference proteome</keyword>
<protein>
    <submittedName>
        <fullName evidence="2">Pectinesterase 11</fullName>
    </submittedName>
</protein>
<dbReference type="AlphaFoldDB" id="A0A6P6ABG5"/>
<dbReference type="GO" id="GO:0045490">
    <property type="term" value="P:pectin catabolic process"/>
    <property type="evidence" value="ECO:0007669"/>
    <property type="project" value="TreeGrafter"/>
</dbReference>
<dbReference type="SUPFAM" id="SSF51126">
    <property type="entry name" value="Pectin lyase-like"/>
    <property type="match status" value="1"/>
</dbReference>
<proteinExistence type="predicted"/>
<gene>
    <name evidence="2" type="primary">LOC111308027</name>
</gene>
<dbReference type="PANTHER" id="PTHR31321">
    <property type="entry name" value="ACYL-COA THIOESTER HYDROLASE YBHC-RELATED"/>
    <property type="match status" value="1"/>
</dbReference>
<evidence type="ECO:0000313" key="1">
    <source>
        <dbReference type="Proteomes" id="UP000515121"/>
    </source>
</evidence>
<dbReference type="Gene3D" id="2.160.20.10">
    <property type="entry name" value="Single-stranded right-handed beta-helix, Pectin lyase-like"/>
    <property type="match status" value="1"/>
</dbReference>
<organism evidence="1 2">
    <name type="scientific">Durio zibethinus</name>
    <name type="common">Durian</name>
    <dbReference type="NCBI Taxonomy" id="66656"/>
    <lineage>
        <taxon>Eukaryota</taxon>
        <taxon>Viridiplantae</taxon>
        <taxon>Streptophyta</taxon>
        <taxon>Embryophyta</taxon>
        <taxon>Tracheophyta</taxon>
        <taxon>Spermatophyta</taxon>
        <taxon>Magnoliopsida</taxon>
        <taxon>eudicotyledons</taxon>
        <taxon>Gunneridae</taxon>
        <taxon>Pentapetalae</taxon>
        <taxon>rosids</taxon>
        <taxon>malvids</taxon>
        <taxon>Malvales</taxon>
        <taxon>Malvaceae</taxon>
        <taxon>Helicteroideae</taxon>
        <taxon>Durio</taxon>
    </lineage>
</organism>
<accession>A0A6P6ABG5</accession>
<dbReference type="OrthoDB" id="2019149at2759"/>
<dbReference type="GeneID" id="111308027"/>